<organism evidence="1">
    <name type="scientific">marine metagenome</name>
    <dbReference type="NCBI Taxonomy" id="408172"/>
    <lineage>
        <taxon>unclassified sequences</taxon>
        <taxon>metagenomes</taxon>
        <taxon>ecological metagenomes</taxon>
    </lineage>
</organism>
<dbReference type="AlphaFoldDB" id="A0A382BHG5"/>
<protein>
    <submittedName>
        <fullName evidence="1">Uncharacterized protein</fullName>
    </submittedName>
</protein>
<name>A0A382BHG5_9ZZZZ</name>
<dbReference type="EMBL" id="UINC01029620">
    <property type="protein sequence ID" value="SVB12637.1"/>
    <property type="molecule type" value="Genomic_DNA"/>
</dbReference>
<gene>
    <name evidence="1" type="ORF">METZ01_LOCUS165491</name>
</gene>
<reference evidence="1" key="1">
    <citation type="submission" date="2018-05" db="EMBL/GenBank/DDBJ databases">
        <authorList>
            <person name="Lanie J.A."/>
            <person name="Ng W.-L."/>
            <person name="Kazmierczak K.M."/>
            <person name="Andrzejewski T.M."/>
            <person name="Davidsen T.M."/>
            <person name="Wayne K.J."/>
            <person name="Tettelin H."/>
            <person name="Glass J.I."/>
            <person name="Rusch D."/>
            <person name="Podicherti R."/>
            <person name="Tsui H.-C.T."/>
            <person name="Winkler M.E."/>
        </authorList>
    </citation>
    <scope>NUCLEOTIDE SEQUENCE</scope>
</reference>
<proteinExistence type="predicted"/>
<evidence type="ECO:0000313" key="1">
    <source>
        <dbReference type="EMBL" id="SVB12637.1"/>
    </source>
</evidence>
<accession>A0A382BHG5</accession>
<sequence length="84" mass="9988">MNLLIYKNSIKLYNLFIKHIHYGEFHIDNKINFINFLTTISKPTNIINKITIIEGWSMFELNNELQKNFSNFDTLSYKDIIADT</sequence>
<feature type="non-terminal residue" evidence="1">
    <location>
        <position position="84"/>
    </location>
</feature>